<comment type="caution">
    <text evidence="1">The sequence shown here is derived from an EMBL/GenBank/DDBJ whole genome shotgun (WGS) entry which is preliminary data.</text>
</comment>
<organism evidence="1 2">
    <name type="scientific">Leptospira mayottensis 200901122</name>
    <dbReference type="NCBI Taxonomy" id="1193010"/>
    <lineage>
        <taxon>Bacteria</taxon>
        <taxon>Pseudomonadati</taxon>
        <taxon>Spirochaetota</taxon>
        <taxon>Spirochaetia</taxon>
        <taxon>Leptospirales</taxon>
        <taxon>Leptospiraceae</taxon>
        <taxon>Leptospira</taxon>
    </lineage>
</organism>
<protein>
    <submittedName>
        <fullName evidence="1">Tetratricopeptide repeat protein</fullName>
    </submittedName>
</protein>
<dbReference type="Proteomes" id="UP000001343">
    <property type="component" value="Unassembled WGS sequence"/>
</dbReference>
<dbReference type="EMBL" id="AKWM02000007">
    <property type="protein sequence ID" value="EKS01730.1"/>
    <property type="molecule type" value="Genomic_DNA"/>
</dbReference>
<sequence>MFPINGNSYSKYLKFKNIRVRSLETAKRWALTVANEELAAKLNQNRHAMKSISMLLEKIGEIILVAPPGVYSEEEVHTIRHKDVVYRLTKGWEHLKKKEYTKTEELLCSVFSDYAEDAEALFLDARLYWLKTGSPEEGIKRAETNLQTAAKGDLAGRGRLHNLIGCALDEIGKLEESISAFRKAEDICPQESMYTANLAEIYWKMGDQRQAVKYAKKAKSMGDRSPIVETIFQSTQSNSKKSN</sequence>
<dbReference type="Gene3D" id="1.25.40.10">
    <property type="entry name" value="Tetratricopeptide repeat domain"/>
    <property type="match status" value="1"/>
</dbReference>
<dbReference type="InterPro" id="IPR019734">
    <property type="entry name" value="TPR_rpt"/>
</dbReference>
<name>A0AA87SYD2_9LEPT</name>
<dbReference type="SMART" id="SM00028">
    <property type="entry name" value="TPR"/>
    <property type="match status" value="2"/>
</dbReference>
<dbReference type="SUPFAM" id="SSF48452">
    <property type="entry name" value="TPR-like"/>
    <property type="match status" value="1"/>
</dbReference>
<evidence type="ECO:0000313" key="1">
    <source>
        <dbReference type="EMBL" id="EKS01730.1"/>
    </source>
</evidence>
<gene>
    <name evidence="1" type="ORF">LEP1GSC125_3994</name>
</gene>
<proteinExistence type="predicted"/>
<dbReference type="InterPro" id="IPR011990">
    <property type="entry name" value="TPR-like_helical_dom_sf"/>
</dbReference>
<reference evidence="1 2" key="1">
    <citation type="journal article" date="2014" name="Int. J. Syst. Evol. Microbiol.">
        <title>Leptospira mayottensis sp. nov., a pathogenic species of the genus Leptospira isolated from humans.</title>
        <authorList>
            <person name="Bourhy P."/>
            <person name="Collet L."/>
            <person name="Brisse S."/>
            <person name="Picardeau M."/>
        </authorList>
    </citation>
    <scope>NUCLEOTIDE SEQUENCE [LARGE SCALE GENOMIC DNA]</scope>
    <source>
        <strain evidence="1 2">200901122</strain>
    </source>
</reference>
<evidence type="ECO:0000313" key="2">
    <source>
        <dbReference type="Proteomes" id="UP000001343"/>
    </source>
</evidence>
<dbReference type="Pfam" id="PF13181">
    <property type="entry name" value="TPR_8"/>
    <property type="match status" value="2"/>
</dbReference>
<dbReference type="AlphaFoldDB" id="A0AA87SYD2"/>
<accession>A0AA87SYD2</accession>